<evidence type="ECO:0000313" key="2">
    <source>
        <dbReference type="Proteomes" id="UP000247781"/>
    </source>
</evidence>
<dbReference type="EMBL" id="QJJU01000021">
    <property type="protein sequence ID" value="PXX04159.1"/>
    <property type="molecule type" value="Genomic_DNA"/>
</dbReference>
<dbReference type="Proteomes" id="UP000247781">
    <property type="component" value="Unassembled WGS sequence"/>
</dbReference>
<dbReference type="InterPro" id="IPR010296">
    <property type="entry name" value="DUF899_thioredox"/>
</dbReference>
<protein>
    <submittedName>
        <fullName evidence="1">Putative dithiol-disulfide oxidoreductase (DUF899 family)</fullName>
    </submittedName>
</protein>
<reference evidence="1 2" key="2">
    <citation type="submission" date="2018-06" db="EMBL/GenBank/DDBJ databases">
        <title>Sequencing of bacterial isolates from soil warming experiment in Harvard Forest, Massachusetts, USA.</title>
        <authorList>
            <person name="Deangelis K.PhD."/>
        </authorList>
    </citation>
    <scope>NUCLEOTIDE SEQUENCE [LARGE SCALE GENOMIC DNA]</scope>
    <source>
        <strain evidence="1 2">GAS496</strain>
    </source>
</reference>
<dbReference type="Gene3D" id="3.40.30.10">
    <property type="entry name" value="Glutaredoxin"/>
    <property type="match status" value="1"/>
</dbReference>
<proteinExistence type="predicted"/>
<accession>A0A318HER7</accession>
<dbReference type="Pfam" id="PF05988">
    <property type="entry name" value="DUF899"/>
    <property type="match status" value="1"/>
</dbReference>
<reference evidence="2" key="1">
    <citation type="submission" date="2018-05" db="EMBL/GenBank/DDBJ databases">
        <authorList>
            <person name="Deangelis K."/>
            <person name="Huntemann M."/>
            <person name="Clum A."/>
            <person name="Pillay M."/>
            <person name="Palaniappan K."/>
            <person name="Varghese N."/>
            <person name="Mikhailova N."/>
            <person name="Stamatis D."/>
            <person name="Reddy T."/>
            <person name="Daum C."/>
            <person name="Shapiro N."/>
            <person name="Ivanova N."/>
            <person name="Kyrpides N."/>
            <person name="Woyke T."/>
        </authorList>
    </citation>
    <scope>NUCLEOTIDE SEQUENCE [LARGE SCALE GENOMIC DNA]</scope>
    <source>
        <strain evidence="2">GAS496</strain>
    </source>
</reference>
<evidence type="ECO:0000313" key="1">
    <source>
        <dbReference type="EMBL" id="PXX04159.1"/>
    </source>
</evidence>
<dbReference type="RefSeq" id="WP_110318819.1">
    <property type="nucleotide sequence ID" value="NZ_QJJU01000021.1"/>
</dbReference>
<keyword evidence="2" id="KW-1185">Reference proteome</keyword>
<organism evidence="1 2">
    <name type="scientific">Mycolicibacterium moriokaense</name>
    <dbReference type="NCBI Taxonomy" id="39691"/>
    <lineage>
        <taxon>Bacteria</taxon>
        <taxon>Bacillati</taxon>
        <taxon>Actinomycetota</taxon>
        <taxon>Actinomycetes</taxon>
        <taxon>Mycobacteriales</taxon>
        <taxon>Mycobacteriaceae</taxon>
        <taxon>Mycolicibacterium</taxon>
    </lineage>
</organism>
<comment type="caution">
    <text evidence="1">The sequence shown here is derived from an EMBL/GenBank/DDBJ whole genome shotgun (WGS) entry which is preliminary data.</text>
</comment>
<gene>
    <name evidence="1" type="ORF">C8E89_12151</name>
</gene>
<dbReference type="AlphaFoldDB" id="A0A318HER7"/>
<dbReference type="InterPro" id="IPR036249">
    <property type="entry name" value="Thioredoxin-like_sf"/>
</dbReference>
<dbReference type="SUPFAM" id="SSF52833">
    <property type="entry name" value="Thioredoxin-like"/>
    <property type="match status" value="1"/>
</dbReference>
<name>A0A318HER7_9MYCO</name>
<dbReference type="OrthoDB" id="4721017at2"/>
<sequence length="252" mass="28631">MPTPPSAHPDIATREDWLAARKKLLAREREVTHLRDAVNAERRRLPMVKVEKDYVFEGPTGEVRLRDMFEGRPQLYIHHFMWIDAIDKGCPSCTAAADMTFTQKDRALLNAKGVTFACVSRAPYASIARYRDQHGWTFPWYSSRDNDFTYDYNVTLDPNRAPVEYNYMSLDELHAVGFSDDDLRGDFPGASVFLRRGDEVFHTYSAYSRGLDHSAVGYPFLDLTPYGRQEPWEDSPAGWPQGGVAAGMPLNG</sequence>